<dbReference type="Proteomes" id="UP000033140">
    <property type="component" value="Unassembled WGS sequence"/>
</dbReference>
<comment type="caution">
    <text evidence="1">The sequence shown here is derived from an EMBL/GenBank/DDBJ whole genome shotgun (WGS) entry which is preliminary data.</text>
</comment>
<accession>A0A0E9NG76</accession>
<evidence type="ECO:0000313" key="2">
    <source>
        <dbReference type="Proteomes" id="UP000033140"/>
    </source>
</evidence>
<gene>
    <name evidence="1" type="ORF">G7K_2563-t1</name>
</gene>
<sequence>MRGGDVPRVDIDLLPHAAQASHIYLGTLKLSTLGAFRSTRIVSRHYISTINDRSDRKFLLLSGNSVFIPTRPYSTSRRILHRSDLFLGHITHNISNWRRRWIMLWSSEVMLSRIREEQV</sequence>
<keyword evidence="2" id="KW-1185">Reference proteome</keyword>
<evidence type="ECO:0000313" key="1">
    <source>
        <dbReference type="EMBL" id="GAO48390.1"/>
    </source>
</evidence>
<proteinExistence type="predicted"/>
<protein>
    <submittedName>
        <fullName evidence="1">Uncharacterized protein</fullName>
    </submittedName>
</protein>
<organism evidence="1 2">
    <name type="scientific">Saitoella complicata (strain BCRC 22490 / CBS 7301 / JCM 7358 / NBRC 10748 / NRRL Y-17804)</name>
    <dbReference type="NCBI Taxonomy" id="698492"/>
    <lineage>
        <taxon>Eukaryota</taxon>
        <taxon>Fungi</taxon>
        <taxon>Dikarya</taxon>
        <taxon>Ascomycota</taxon>
        <taxon>Taphrinomycotina</taxon>
        <taxon>Taphrinomycotina incertae sedis</taxon>
        <taxon>Saitoella</taxon>
    </lineage>
</organism>
<dbReference type="AlphaFoldDB" id="A0A0E9NG76"/>
<name>A0A0E9NG76_SAICN</name>
<dbReference type="EMBL" id="BACD03000014">
    <property type="protein sequence ID" value="GAO48390.1"/>
    <property type="molecule type" value="Genomic_DNA"/>
</dbReference>
<reference evidence="1 2" key="1">
    <citation type="journal article" date="2011" name="J. Gen. Appl. Microbiol.">
        <title>Draft genome sequencing of the enigmatic yeast Saitoella complicata.</title>
        <authorList>
            <person name="Nishida H."/>
            <person name="Hamamoto M."/>
            <person name="Sugiyama J."/>
        </authorList>
    </citation>
    <scope>NUCLEOTIDE SEQUENCE [LARGE SCALE GENOMIC DNA]</scope>
    <source>
        <strain evidence="1 2">NRRL Y-17804</strain>
    </source>
</reference>
<reference evidence="1 2" key="3">
    <citation type="journal article" date="2015" name="Genome Announc.">
        <title>Draft Genome Sequence of the Archiascomycetous Yeast Saitoella complicata.</title>
        <authorList>
            <person name="Yamauchi K."/>
            <person name="Kondo S."/>
            <person name="Hamamoto M."/>
            <person name="Takahashi Y."/>
            <person name="Ogura Y."/>
            <person name="Hayashi T."/>
            <person name="Nishida H."/>
        </authorList>
    </citation>
    <scope>NUCLEOTIDE SEQUENCE [LARGE SCALE GENOMIC DNA]</scope>
    <source>
        <strain evidence="1 2">NRRL Y-17804</strain>
    </source>
</reference>
<reference evidence="1 2" key="2">
    <citation type="journal article" date="2014" name="J. Gen. Appl. Microbiol.">
        <title>The early diverging ascomycetous budding yeast Saitoella complicata has three histone deacetylases belonging to the Clr6, Hos2, and Rpd3 lineages.</title>
        <authorList>
            <person name="Nishida H."/>
            <person name="Matsumoto T."/>
            <person name="Kondo S."/>
            <person name="Hamamoto M."/>
            <person name="Yoshikawa H."/>
        </authorList>
    </citation>
    <scope>NUCLEOTIDE SEQUENCE [LARGE SCALE GENOMIC DNA]</scope>
    <source>
        <strain evidence="1 2">NRRL Y-17804</strain>
    </source>
</reference>